<dbReference type="RefSeq" id="WP_034872887.1">
    <property type="nucleotide sequence ID" value="NZ_CP013251.1"/>
</dbReference>
<proteinExistence type="predicted"/>
<gene>
    <name evidence="4" type="ORF">EZMO1_2648</name>
</gene>
<evidence type="ECO:0000259" key="3">
    <source>
        <dbReference type="PROSITE" id="PS50977"/>
    </source>
</evidence>
<dbReference type="InterPro" id="IPR041586">
    <property type="entry name" value="PsrA_TetR_C"/>
</dbReference>
<reference evidence="4 5" key="1">
    <citation type="journal article" date="2016" name="Front. Microbiol.">
        <title>Genomic Insight into the Host-Endosymbiont Relationship of Endozoicomonas montiporae CL-33(T) with its Coral Host.</title>
        <authorList>
            <person name="Ding J.-Y."/>
            <person name="Shiu J.-H."/>
            <person name="Chen W.-M."/>
            <person name="Chiang Y.-R."/>
            <person name="Tang S.-L."/>
        </authorList>
    </citation>
    <scope>NUCLEOTIDE SEQUENCE [LARGE SCALE GENOMIC DNA]</scope>
    <source>
        <strain evidence="4 5">CL-33</strain>
    </source>
</reference>
<dbReference type="GO" id="GO:0003700">
    <property type="term" value="F:DNA-binding transcription factor activity"/>
    <property type="evidence" value="ECO:0007669"/>
    <property type="project" value="TreeGrafter"/>
</dbReference>
<dbReference type="PROSITE" id="PS50977">
    <property type="entry name" value="HTH_TETR_2"/>
    <property type="match status" value="1"/>
</dbReference>
<dbReference type="KEGG" id="emp:EZMO1_2648"/>
<feature type="domain" description="HTH tetR-type" evidence="3">
    <location>
        <begin position="4"/>
        <end position="64"/>
    </location>
</feature>
<dbReference type="InterPro" id="IPR023772">
    <property type="entry name" value="DNA-bd_HTH_TetR-type_CS"/>
</dbReference>
<dbReference type="Pfam" id="PF17939">
    <property type="entry name" value="TetR_C_30"/>
    <property type="match status" value="1"/>
</dbReference>
<accession>A0A142BD85</accession>
<dbReference type="InterPro" id="IPR001647">
    <property type="entry name" value="HTH_TetR"/>
</dbReference>
<evidence type="ECO:0000313" key="4">
    <source>
        <dbReference type="EMBL" id="AMO56711.1"/>
    </source>
</evidence>
<dbReference type="GO" id="GO:0000976">
    <property type="term" value="F:transcription cis-regulatory region binding"/>
    <property type="evidence" value="ECO:0007669"/>
    <property type="project" value="TreeGrafter"/>
</dbReference>
<feature type="DNA-binding region" description="H-T-H motif" evidence="2">
    <location>
        <begin position="27"/>
        <end position="46"/>
    </location>
</feature>
<dbReference type="OrthoDB" id="2356263at2"/>
<sequence>MGQGETVTKILDAAEALFAEHGFAETSLRSITGQAGVNLAAVNYHFGSKKALIQAVFARYLDPFVKNLDSSLDAMNPDNPPELETVLNLLVDQIIAVQPRQDDDLSTFMKLLGLAYSQNQGHLKHYLTEAYGKAFHRYYLLLKSACPTLPPADMFWRTYFILGSAVFTMSGVETLQAIARRDFAIDDSMVIILRRMVPFMAAGLRAHT</sequence>
<dbReference type="PANTHER" id="PTHR30055">
    <property type="entry name" value="HTH-TYPE TRANSCRIPTIONAL REGULATOR RUTR"/>
    <property type="match status" value="1"/>
</dbReference>
<dbReference type="InterPro" id="IPR050109">
    <property type="entry name" value="HTH-type_TetR-like_transc_reg"/>
</dbReference>
<evidence type="ECO:0000256" key="1">
    <source>
        <dbReference type="ARBA" id="ARBA00023125"/>
    </source>
</evidence>
<dbReference type="PATRIC" id="fig|570277.3.peg.2851"/>
<dbReference type="Pfam" id="PF00440">
    <property type="entry name" value="TetR_N"/>
    <property type="match status" value="1"/>
</dbReference>
<dbReference type="AlphaFoldDB" id="A0A142BD85"/>
<dbReference type="EMBL" id="CP013251">
    <property type="protein sequence ID" value="AMO56711.1"/>
    <property type="molecule type" value="Genomic_DNA"/>
</dbReference>
<dbReference type="PROSITE" id="PS01081">
    <property type="entry name" value="HTH_TETR_1"/>
    <property type="match status" value="1"/>
</dbReference>
<dbReference type="SUPFAM" id="SSF48498">
    <property type="entry name" value="Tetracyclin repressor-like, C-terminal domain"/>
    <property type="match status" value="1"/>
</dbReference>
<dbReference type="Proteomes" id="UP000071065">
    <property type="component" value="Chromosome"/>
</dbReference>
<evidence type="ECO:0000256" key="2">
    <source>
        <dbReference type="PROSITE-ProRule" id="PRU00335"/>
    </source>
</evidence>
<keyword evidence="1 2" id="KW-0238">DNA-binding</keyword>
<evidence type="ECO:0000313" key="5">
    <source>
        <dbReference type="Proteomes" id="UP000071065"/>
    </source>
</evidence>
<dbReference type="InterPro" id="IPR036271">
    <property type="entry name" value="Tet_transcr_reg_TetR-rel_C_sf"/>
</dbReference>
<name>A0A142BD85_9GAMM</name>
<dbReference type="STRING" id="570277.EZMO1_2648"/>
<dbReference type="InterPro" id="IPR009057">
    <property type="entry name" value="Homeodomain-like_sf"/>
</dbReference>
<protein>
    <submittedName>
        <fullName evidence="4">Transcriptional regulator PsrA</fullName>
    </submittedName>
</protein>
<organism evidence="4 5">
    <name type="scientific">Endozoicomonas montiporae CL-33</name>
    <dbReference type="NCBI Taxonomy" id="570277"/>
    <lineage>
        <taxon>Bacteria</taxon>
        <taxon>Pseudomonadati</taxon>
        <taxon>Pseudomonadota</taxon>
        <taxon>Gammaproteobacteria</taxon>
        <taxon>Oceanospirillales</taxon>
        <taxon>Endozoicomonadaceae</taxon>
        <taxon>Endozoicomonas</taxon>
    </lineage>
</organism>
<dbReference type="SUPFAM" id="SSF46689">
    <property type="entry name" value="Homeodomain-like"/>
    <property type="match status" value="1"/>
</dbReference>
<dbReference type="Gene3D" id="1.10.357.10">
    <property type="entry name" value="Tetracycline Repressor, domain 2"/>
    <property type="match status" value="1"/>
</dbReference>
<dbReference type="PRINTS" id="PR00455">
    <property type="entry name" value="HTHTETR"/>
</dbReference>
<dbReference type="PANTHER" id="PTHR30055:SF235">
    <property type="entry name" value="TRANSCRIPTIONAL REGULATORY PROTEIN"/>
    <property type="match status" value="1"/>
</dbReference>